<dbReference type="Proteomes" id="UP001187343">
    <property type="component" value="Unassembled WGS sequence"/>
</dbReference>
<keyword evidence="3" id="KW-1185">Reference proteome</keyword>
<dbReference type="EMBL" id="JAUYZG010000010">
    <property type="protein sequence ID" value="KAK2896994.1"/>
    <property type="molecule type" value="Genomic_DNA"/>
</dbReference>
<dbReference type="AlphaFoldDB" id="A0AA88TY37"/>
<proteinExistence type="predicted"/>
<evidence type="ECO:0000313" key="2">
    <source>
        <dbReference type="EMBL" id="KAK2896994.1"/>
    </source>
</evidence>
<gene>
    <name evidence="2" type="ORF">Q8A67_011482</name>
</gene>
<name>A0AA88TY37_9TELE</name>
<reference evidence="2" key="1">
    <citation type="submission" date="2023-08" db="EMBL/GenBank/DDBJ databases">
        <title>Chromosome-level Genome Assembly of mud carp (Cirrhinus molitorella).</title>
        <authorList>
            <person name="Liu H."/>
        </authorList>
    </citation>
    <scope>NUCLEOTIDE SEQUENCE</scope>
    <source>
        <strain evidence="2">Prfri</strain>
        <tissue evidence="2">Muscle</tissue>
    </source>
</reference>
<evidence type="ECO:0000256" key="1">
    <source>
        <dbReference type="SAM" id="MobiDB-lite"/>
    </source>
</evidence>
<accession>A0AA88TY37</accession>
<organism evidence="2 3">
    <name type="scientific">Cirrhinus molitorella</name>
    <name type="common">mud carp</name>
    <dbReference type="NCBI Taxonomy" id="172907"/>
    <lineage>
        <taxon>Eukaryota</taxon>
        <taxon>Metazoa</taxon>
        <taxon>Chordata</taxon>
        <taxon>Craniata</taxon>
        <taxon>Vertebrata</taxon>
        <taxon>Euteleostomi</taxon>
        <taxon>Actinopterygii</taxon>
        <taxon>Neopterygii</taxon>
        <taxon>Teleostei</taxon>
        <taxon>Ostariophysi</taxon>
        <taxon>Cypriniformes</taxon>
        <taxon>Cyprinidae</taxon>
        <taxon>Labeoninae</taxon>
        <taxon>Labeonini</taxon>
        <taxon>Cirrhinus</taxon>
    </lineage>
</organism>
<evidence type="ECO:0000313" key="3">
    <source>
        <dbReference type="Proteomes" id="UP001187343"/>
    </source>
</evidence>
<feature type="region of interest" description="Disordered" evidence="1">
    <location>
        <begin position="1"/>
        <end position="24"/>
    </location>
</feature>
<feature type="compositionally biased region" description="Basic and acidic residues" evidence="1">
    <location>
        <begin position="1"/>
        <end position="13"/>
    </location>
</feature>
<comment type="caution">
    <text evidence="2">The sequence shown here is derived from an EMBL/GenBank/DDBJ whole genome shotgun (WGS) entry which is preliminary data.</text>
</comment>
<sequence>MVGIRAHEYHRNTDPPPPVRFTSDTELSTADDMLGLGCFISSKLHGQHGQGSLLLSRHRASLTQLCKDTLKAPLEGKIRSRLIVQCGTT</sequence>
<protein>
    <submittedName>
        <fullName evidence="2">Uncharacterized protein</fullName>
    </submittedName>
</protein>